<keyword evidence="3 7" id="KW-0375">Hydrogen ion transport</keyword>
<comment type="function">
    <text evidence="7">F(1)F(0) ATP synthase produces ATP from ADP in the presence of a proton or sodium gradient. F-type ATPases consist of two structural domains, F(1) containing the extramembraneous catalytic core and F(0) containing the membrane proton channel, linked together by a central stalk and a peripheral stalk. During catalysis, ATP synthesis in the catalytic domain of F(1) is coupled via a rotary mechanism of the central stalk subunits to proton translocation.</text>
</comment>
<keyword evidence="5 7" id="KW-0472">Membrane</keyword>
<dbReference type="HAMAP" id="MF_01416">
    <property type="entry name" value="ATP_synth_delta_bact"/>
    <property type="match status" value="1"/>
</dbReference>
<dbReference type="NCBIfam" id="TIGR01145">
    <property type="entry name" value="ATP_synt_delta"/>
    <property type="match status" value="1"/>
</dbReference>
<name>A0A1Q5PKT2_9ACTO</name>
<proteinExistence type="inferred from homology"/>
<dbReference type="Proteomes" id="UP000186785">
    <property type="component" value="Unassembled WGS sequence"/>
</dbReference>
<dbReference type="GO" id="GO:0045259">
    <property type="term" value="C:proton-transporting ATP synthase complex"/>
    <property type="evidence" value="ECO:0007669"/>
    <property type="project" value="UniProtKB-KW"/>
</dbReference>
<dbReference type="Gene3D" id="1.10.520.20">
    <property type="entry name" value="N-terminal domain of the delta subunit of the F1F0-ATP synthase"/>
    <property type="match status" value="1"/>
</dbReference>
<protein>
    <recommendedName>
        <fullName evidence="7">ATP synthase subunit delta</fullName>
    </recommendedName>
    <alternativeName>
        <fullName evidence="7">ATP synthase F(1) sector subunit delta</fullName>
    </alternativeName>
    <alternativeName>
        <fullName evidence="7">F-type ATPase subunit delta</fullName>
        <shortName evidence="7">F-ATPase subunit delta</shortName>
    </alternativeName>
</protein>
<comment type="subcellular location">
    <subcellularLocation>
        <location evidence="7">Cell membrane</location>
        <topology evidence="7">Peripheral membrane protein</topology>
    </subcellularLocation>
    <subcellularLocation>
        <location evidence="1">Membrane</location>
    </subcellularLocation>
</comment>
<keyword evidence="4 7" id="KW-0406">Ion transport</keyword>
<comment type="function">
    <text evidence="7">This protein is part of the stalk that links CF(0) to CF(1). It either transmits conformational changes from CF(0) to CF(1) or is implicated in proton conduction.</text>
</comment>
<dbReference type="STRING" id="1921764.BSR28_07880"/>
<keyword evidence="7" id="KW-0139">CF(1)</keyword>
<dbReference type="Pfam" id="PF00213">
    <property type="entry name" value="OSCP"/>
    <property type="match status" value="2"/>
</dbReference>
<evidence type="ECO:0000313" key="9">
    <source>
        <dbReference type="Proteomes" id="UP000186785"/>
    </source>
</evidence>
<comment type="caution">
    <text evidence="8">The sequence shown here is derived from an EMBL/GenBank/DDBJ whole genome shotgun (WGS) entry which is preliminary data.</text>
</comment>
<evidence type="ECO:0000256" key="4">
    <source>
        <dbReference type="ARBA" id="ARBA00023065"/>
    </source>
</evidence>
<dbReference type="GO" id="GO:0046933">
    <property type="term" value="F:proton-transporting ATP synthase activity, rotational mechanism"/>
    <property type="evidence" value="ECO:0007669"/>
    <property type="project" value="UniProtKB-UniRule"/>
</dbReference>
<evidence type="ECO:0000256" key="5">
    <source>
        <dbReference type="ARBA" id="ARBA00023136"/>
    </source>
</evidence>
<organism evidence="8 9">
    <name type="scientific">Boudabousia liubingyangii</name>
    <dbReference type="NCBI Taxonomy" id="1921764"/>
    <lineage>
        <taxon>Bacteria</taxon>
        <taxon>Bacillati</taxon>
        <taxon>Actinomycetota</taxon>
        <taxon>Actinomycetes</taxon>
        <taxon>Actinomycetales</taxon>
        <taxon>Actinomycetaceae</taxon>
        <taxon>Boudabousia</taxon>
    </lineage>
</organism>
<accession>A0A1Q5PKT2</accession>
<keyword evidence="9" id="KW-1185">Reference proteome</keyword>
<keyword evidence="6 7" id="KW-0066">ATP synthesis</keyword>
<dbReference type="InterPro" id="IPR026015">
    <property type="entry name" value="ATP_synth_OSCP/delta_N_sf"/>
</dbReference>
<comment type="similarity">
    <text evidence="7">Belongs to the ATPase delta chain family.</text>
</comment>
<dbReference type="RefSeq" id="WP_073709478.1">
    <property type="nucleotide sequence ID" value="NZ_MQSV01000004.1"/>
</dbReference>
<evidence type="ECO:0000256" key="1">
    <source>
        <dbReference type="ARBA" id="ARBA00004370"/>
    </source>
</evidence>
<evidence type="ECO:0000256" key="3">
    <source>
        <dbReference type="ARBA" id="ARBA00022781"/>
    </source>
</evidence>
<dbReference type="NCBIfam" id="NF009967">
    <property type="entry name" value="PRK13430.1"/>
    <property type="match status" value="1"/>
</dbReference>
<evidence type="ECO:0000256" key="7">
    <source>
        <dbReference type="HAMAP-Rule" id="MF_01416"/>
    </source>
</evidence>
<reference evidence="8 9" key="1">
    <citation type="submission" date="2016-11" db="EMBL/GenBank/DDBJ databases">
        <title>Actinomyces gypaetusis sp. nov. isolated from the vulture Gypaetus barbatus in Qinghai Tibet Plateau China.</title>
        <authorList>
            <person name="Meng X."/>
        </authorList>
    </citation>
    <scope>NUCLEOTIDE SEQUENCE [LARGE SCALE GENOMIC DNA]</scope>
    <source>
        <strain evidence="8 9">VUL4_2</strain>
    </source>
</reference>
<evidence type="ECO:0000256" key="6">
    <source>
        <dbReference type="ARBA" id="ARBA00023310"/>
    </source>
</evidence>
<evidence type="ECO:0000256" key="2">
    <source>
        <dbReference type="ARBA" id="ARBA00022448"/>
    </source>
</evidence>
<keyword evidence="2 7" id="KW-0813">Transport</keyword>
<dbReference type="OrthoDB" id="5242917at2"/>
<dbReference type="EMBL" id="MQSV01000004">
    <property type="protein sequence ID" value="OKL47245.1"/>
    <property type="molecule type" value="Genomic_DNA"/>
</dbReference>
<dbReference type="GO" id="GO:0005886">
    <property type="term" value="C:plasma membrane"/>
    <property type="evidence" value="ECO:0007669"/>
    <property type="project" value="UniProtKB-SubCell"/>
</dbReference>
<keyword evidence="7" id="KW-1003">Cell membrane</keyword>
<dbReference type="PANTHER" id="PTHR11910">
    <property type="entry name" value="ATP SYNTHASE DELTA CHAIN"/>
    <property type="match status" value="1"/>
</dbReference>
<gene>
    <name evidence="7" type="primary">atpH</name>
    <name evidence="8" type="ORF">BSR29_06400</name>
</gene>
<dbReference type="AlphaFoldDB" id="A0A1Q5PKT2"/>
<dbReference type="InterPro" id="IPR000711">
    <property type="entry name" value="ATPase_OSCP/dsu"/>
</dbReference>
<dbReference type="SUPFAM" id="SSF47928">
    <property type="entry name" value="N-terminal domain of the delta subunit of the F1F0-ATP synthase"/>
    <property type="match status" value="1"/>
</dbReference>
<evidence type="ECO:0000313" key="8">
    <source>
        <dbReference type="EMBL" id="OKL47245.1"/>
    </source>
</evidence>
<sequence>MRNASEKALAAASKALVASLSAEPTEAQRVGEELFDLGQVFMSTGSLRRALNDPSRDANDKAKLLAQLFESKVSPLTLQVVQVLAAARLSEDEDLRTCLDNLGSQALMFGAKSEGHLGTLVSELGAVRSLLKTDRNLRVALSKASVLSDDQRDNLLQKLLGERLNPITFDLVRRVVKRPRSSSLLLDLDRLASLGAHLNEQRLVRVTSAAPLSEAQMDRLQQILQRKYGPVTINVTVDPNMIGGLRLRLATESIDGTLKSDFAALRRRMAG</sequence>